<gene>
    <name evidence="1" type="ORF">K443DRAFT_676197</name>
</gene>
<protein>
    <submittedName>
        <fullName evidence="1">Uncharacterized protein</fullName>
    </submittedName>
</protein>
<dbReference type="AlphaFoldDB" id="A0A0C9Y7Q8"/>
<reference evidence="1 2" key="1">
    <citation type="submission" date="2014-04" db="EMBL/GenBank/DDBJ databases">
        <authorList>
            <consortium name="DOE Joint Genome Institute"/>
            <person name="Kuo A."/>
            <person name="Kohler A."/>
            <person name="Nagy L.G."/>
            <person name="Floudas D."/>
            <person name="Copeland A."/>
            <person name="Barry K.W."/>
            <person name="Cichocki N."/>
            <person name="Veneault-Fourrey C."/>
            <person name="LaButti K."/>
            <person name="Lindquist E.A."/>
            <person name="Lipzen A."/>
            <person name="Lundell T."/>
            <person name="Morin E."/>
            <person name="Murat C."/>
            <person name="Sun H."/>
            <person name="Tunlid A."/>
            <person name="Henrissat B."/>
            <person name="Grigoriev I.V."/>
            <person name="Hibbett D.S."/>
            <person name="Martin F."/>
            <person name="Nordberg H.P."/>
            <person name="Cantor M.N."/>
            <person name="Hua S.X."/>
        </authorList>
    </citation>
    <scope>NUCLEOTIDE SEQUENCE [LARGE SCALE GENOMIC DNA]</scope>
    <source>
        <strain evidence="1 2">LaAM-08-1</strain>
    </source>
</reference>
<organism evidence="1 2">
    <name type="scientific">Laccaria amethystina LaAM-08-1</name>
    <dbReference type="NCBI Taxonomy" id="1095629"/>
    <lineage>
        <taxon>Eukaryota</taxon>
        <taxon>Fungi</taxon>
        <taxon>Dikarya</taxon>
        <taxon>Basidiomycota</taxon>
        <taxon>Agaricomycotina</taxon>
        <taxon>Agaricomycetes</taxon>
        <taxon>Agaricomycetidae</taxon>
        <taxon>Agaricales</taxon>
        <taxon>Agaricineae</taxon>
        <taxon>Hydnangiaceae</taxon>
        <taxon>Laccaria</taxon>
    </lineage>
</organism>
<dbReference type="EMBL" id="KN838573">
    <property type="protein sequence ID" value="KIK04058.1"/>
    <property type="molecule type" value="Genomic_DNA"/>
</dbReference>
<sequence>MRSDPVLTRDNLPRVHNEHKYNGFRDFVVQTAMQNTVDDWVPDYFKFRASQKASTSWP</sequence>
<dbReference type="Proteomes" id="UP000054477">
    <property type="component" value="Unassembled WGS sequence"/>
</dbReference>
<evidence type="ECO:0000313" key="1">
    <source>
        <dbReference type="EMBL" id="KIK04058.1"/>
    </source>
</evidence>
<proteinExistence type="predicted"/>
<reference evidence="2" key="2">
    <citation type="submission" date="2015-01" db="EMBL/GenBank/DDBJ databases">
        <title>Evolutionary Origins and Diversification of the Mycorrhizal Mutualists.</title>
        <authorList>
            <consortium name="DOE Joint Genome Institute"/>
            <consortium name="Mycorrhizal Genomics Consortium"/>
            <person name="Kohler A."/>
            <person name="Kuo A."/>
            <person name="Nagy L.G."/>
            <person name="Floudas D."/>
            <person name="Copeland A."/>
            <person name="Barry K.W."/>
            <person name="Cichocki N."/>
            <person name="Veneault-Fourrey C."/>
            <person name="LaButti K."/>
            <person name="Lindquist E.A."/>
            <person name="Lipzen A."/>
            <person name="Lundell T."/>
            <person name="Morin E."/>
            <person name="Murat C."/>
            <person name="Riley R."/>
            <person name="Ohm R."/>
            <person name="Sun H."/>
            <person name="Tunlid A."/>
            <person name="Henrissat B."/>
            <person name="Grigoriev I.V."/>
            <person name="Hibbett D.S."/>
            <person name="Martin F."/>
        </authorList>
    </citation>
    <scope>NUCLEOTIDE SEQUENCE [LARGE SCALE GENOMIC DNA]</scope>
    <source>
        <strain evidence="2">LaAM-08-1</strain>
    </source>
</reference>
<keyword evidence="2" id="KW-1185">Reference proteome</keyword>
<accession>A0A0C9Y7Q8</accession>
<evidence type="ECO:0000313" key="2">
    <source>
        <dbReference type="Proteomes" id="UP000054477"/>
    </source>
</evidence>
<dbReference type="HOGENOM" id="CLU_2979450_0_0_1"/>
<name>A0A0C9Y7Q8_9AGAR</name>